<evidence type="ECO:0000313" key="14">
    <source>
        <dbReference type="EMBL" id="ADN76911.1"/>
    </source>
</evidence>
<dbReference type="GeneID" id="67182934"/>
<dbReference type="InterPro" id="IPR039261">
    <property type="entry name" value="FNR_nucleotide-bd"/>
</dbReference>
<dbReference type="AlphaFoldDB" id="E1SQY6"/>
<dbReference type="GO" id="GO:0046872">
    <property type="term" value="F:metal ion binding"/>
    <property type="evidence" value="ECO:0007669"/>
    <property type="project" value="UniProtKB-KW"/>
</dbReference>
<dbReference type="PROSITE" id="PS00197">
    <property type="entry name" value="2FE2S_FER_1"/>
    <property type="match status" value="1"/>
</dbReference>
<evidence type="ECO:0000256" key="8">
    <source>
        <dbReference type="ARBA" id="ARBA00023014"/>
    </source>
</evidence>
<keyword evidence="3" id="KW-0001">2Fe-2S</keyword>
<keyword evidence="4" id="KW-0479">Metal-binding</keyword>
<dbReference type="Gene3D" id="3.10.20.30">
    <property type="match status" value="1"/>
</dbReference>
<evidence type="ECO:0000256" key="6">
    <source>
        <dbReference type="ARBA" id="ARBA00023002"/>
    </source>
</evidence>
<dbReference type="EMBL" id="CP002209">
    <property type="protein sequence ID" value="ADN76911.1"/>
    <property type="molecule type" value="Genomic_DNA"/>
</dbReference>
<dbReference type="InterPro" id="IPR036010">
    <property type="entry name" value="2Fe-2S_ferredoxin-like_sf"/>
</dbReference>
<dbReference type="KEGG" id="fbl:Fbal_2709"/>
<dbReference type="InterPro" id="IPR050415">
    <property type="entry name" value="MRET"/>
</dbReference>
<evidence type="ECO:0000256" key="1">
    <source>
        <dbReference type="ARBA" id="ARBA00001974"/>
    </source>
</evidence>
<feature type="domain" description="FAD-binding FR-type" evidence="13">
    <location>
        <begin position="1"/>
        <end position="98"/>
    </location>
</feature>
<dbReference type="CDD" id="cd06215">
    <property type="entry name" value="FNR_iron_sulfur_binding_1"/>
    <property type="match status" value="1"/>
</dbReference>
<dbReference type="InterPro" id="IPR006058">
    <property type="entry name" value="2Fe2S_fd_BS"/>
</dbReference>
<dbReference type="OrthoDB" id="581532at2"/>
<dbReference type="PROSITE" id="PS51085">
    <property type="entry name" value="2FE2S_FER_2"/>
    <property type="match status" value="1"/>
</dbReference>
<keyword evidence="2" id="KW-0285">Flavoprotein</keyword>
<evidence type="ECO:0000256" key="7">
    <source>
        <dbReference type="ARBA" id="ARBA00023004"/>
    </source>
</evidence>
<dbReference type="InterPro" id="IPR001433">
    <property type="entry name" value="OxRdtase_FAD/NAD-bd"/>
</dbReference>
<evidence type="ECO:0000256" key="4">
    <source>
        <dbReference type="ARBA" id="ARBA00022723"/>
    </source>
</evidence>
<dbReference type="eggNOG" id="COG1018">
    <property type="taxonomic scope" value="Bacteria"/>
</dbReference>
<sequence>MLLTCHQVRPETSDVTSFIFSSDQAVDFIPGQFLTLLVPIEERTSARAYSLASIPGETELQLTIKRVPGGRVSNHLLDALKPGDTLEALAPAGEFHRDLAGDGAWLLLSAGCGITPVFSMLRERLQRKPDADIVFVHSARTAADRLFPEPLEALAAAHPNLKLHWVLGDAVDPEPFKGRLDAAQLQARVPDLKQRTAMICGPQGYMDAVKTMLREFGVEEGRIHSEAFVAPQPASLTEASPSAGHQLAVDGIELPILPGQTVLESLEQGGLPIFAACRTGVCGSCKCKGEKDKLESTSTLGLTPEEIEAGYFLACSSTVTGDMAVELND</sequence>
<evidence type="ECO:0000313" key="15">
    <source>
        <dbReference type="Proteomes" id="UP000006683"/>
    </source>
</evidence>
<dbReference type="PANTHER" id="PTHR47354">
    <property type="entry name" value="NADH OXIDOREDUCTASE HCR"/>
    <property type="match status" value="1"/>
</dbReference>
<dbReference type="GO" id="GO:0051537">
    <property type="term" value="F:2 iron, 2 sulfur cluster binding"/>
    <property type="evidence" value="ECO:0007669"/>
    <property type="project" value="UniProtKB-KW"/>
</dbReference>
<proteinExistence type="inferred from homology"/>
<dbReference type="InterPro" id="IPR008333">
    <property type="entry name" value="Cbr1-like_FAD-bd_dom"/>
</dbReference>
<dbReference type="SUPFAM" id="SSF54292">
    <property type="entry name" value="2Fe-2S ferredoxin-like"/>
    <property type="match status" value="1"/>
</dbReference>
<dbReference type="PANTHER" id="PTHR47354:SF6">
    <property type="entry name" value="NADH OXIDOREDUCTASE HCR"/>
    <property type="match status" value="1"/>
</dbReference>
<accession>E1SQY6</accession>
<protein>
    <submittedName>
        <fullName evidence="14">Oxidoreductase FAD-binding domain protein</fullName>
    </submittedName>
</protein>
<dbReference type="RefSeq" id="WP_013346217.1">
    <property type="nucleotide sequence ID" value="NC_014541.1"/>
</dbReference>
<dbReference type="PROSITE" id="PS51384">
    <property type="entry name" value="FAD_FR"/>
    <property type="match status" value="1"/>
</dbReference>
<dbReference type="Proteomes" id="UP000006683">
    <property type="component" value="Chromosome"/>
</dbReference>
<keyword evidence="15" id="KW-1185">Reference proteome</keyword>
<dbReference type="Pfam" id="PF00175">
    <property type="entry name" value="NAD_binding_1"/>
    <property type="match status" value="1"/>
</dbReference>
<dbReference type="HOGENOM" id="CLU_003827_14_3_6"/>
<dbReference type="PRINTS" id="PR00406">
    <property type="entry name" value="CYTB5RDTASE"/>
</dbReference>
<keyword evidence="7" id="KW-0408">Iron</keyword>
<keyword evidence="8" id="KW-0411">Iron-sulfur</keyword>
<evidence type="ECO:0000256" key="2">
    <source>
        <dbReference type="ARBA" id="ARBA00022630"/>
    </source>
</evidence>
<evidence type="ECO:0000256" key="5">
    <source>
        <dbReference type="ARBA" id="ARBA00022827"/>
    </source>
</evidence>
<feature type="domain" description="2Fe-2S ferredoxin-type" evidence="12">
    <location>
        <begin position="245"/>
        <end position="329"/>
    </location>
</feature>
<keyword evidence="5" id="KW-0274">FAD</keyword>
<evidence type="ECO:0000256" key="3">
    <source>
        <dbReference type="ARBA" id="ARBA00022714"/>
    </source>
</evidence>
<gene>
    <name evidence="14" type="ordered locus">Fbal_2709</name>
</gene>
<dbReference type="InterPro" id="IPR017927">
    <property type="entry name" value="FAD-bd_FR_type"/>
</dbReference>
<dbReference type="CDD" id="cd00207">
    <property type="entry name" value="fer2"/>
    <property type="match status" value="1"/>
</dbReference>
<keyword evidence="6" id="KW-0560">Oxidoreductase</keyword>
<evidence type="ECO:0000259" key="12">
    <source>
        <dbReference type="PROSITE" id="PS51085"/>
    </source>
</evidence>
<comment type="cofactor">
    <cofactor evidence="10">
        <name>[2Fe-2S] cluster</name>
        <dbReference type="ChEBI" id="CHEBI:190135"/>
    </cofactor>
</comment>
<reference evidence="14 15" key="1">
    <citation type="journal article" date="2010" name="Stand. Genomic Sci.">
        <title>Complete genome sequence of Ferrimonas balearica type strain (PAT).</title>
        <authorList>
            <person name="Nolan M."/>
            <person name="Sikorski J."/>
            <person name="Davenport K."/>
            <person name="Lucas S."/>
            <person name="Glavina Del Rio T."/>
            <person name="Tice H."/>
            <person name="Cheng J."/>
            <person name="Goodwin L."/>
            <person name="Pitluck S."/>
            <person name="Liolios K."/>
            <person name="Ivanova N."/>
            <person name="Mavromatis K."/>
            <person name="Ovchinnikova G."/>
            <person name="Pati A."/>
            <person name="Chen A."/>
            <person name="Palaniappan K."/>
            <person name="Land M."/>
            <person name="Hauser L."/>
            <person name="Chang Y."/>
            <person name="Jeffries C."/>
            <person name="Tapia R."/>
            <person name="Brettin T."/>
            <person name="Detter J."/>
            <person name="Han C."/>
            <person name="Yasawong M."/>
            <person name="Rohde M."/>
            <person name="Tindall B."/>
            <person name="Goker M."/>
            <person name="Woyke T."/>
            <person name="Bristow J."/>
            <person name="Eisen J."/>
            <person name="Markowitz V."/>
            <person name="Hugenholtz P."/>
            <person name="Kyrpides N."/>
            <person name="Klenk H."/>
            <person name="Lapidus A."/>
        </authorList>
    </citation>
    <scope>NUCLEOTIDE SEQUENCE [LARGE SCALE GENOMIC DNA]</scope>
    <source>
        <strain evidence="15">DSM 9799 / CCM 4581 / KCTC 23876 / PAT</strain>
    </source>
</reference>
<dbReference type="InterPro" id="IPR012675">
    <property type="entry name" value="Beta-grasp_dom_sf"/>
</dbReference>
<dbReference type="Gene3D" id="2.40.30.10">
    <property type="entry name" value="Translation factors"/>
    <property type="match status" value="1"/>
</dbReference>
<evidence type="ECO:0000259" key="13">
    <source>
        <dbReference type="PROSITE" id="PS51384"/>
    </source>
</evidence>
<dbReference type="SUPFAM" id="SSF63380">
    <property type="entry name" value="Riboflavin synthase domain-like"/>
    <property type="match status" value="1"/>
</dbReference>
<dbReference type="Gene3D" id="3.40.50.80">
    <property type="entry name" value="Nucleotide-binding domain of ferredoxin-NADP reductase (FNR) module"/>
    <property type="match status" value="1"/>
</dbReference>
<organism evidence="14 15">
    <name type="scientific">Ferrimonas balearica (strain DSM 9799 / CCM 4581 / KCTC 23876 / PAT)</name>
    <dbReference type="NCBI Taxonomy" id="550540"/>
    <lineage>
        <taxon>Bacteria</taxon>
        <taxon>Pseudomonadati</taxon>
        <taxon>Pseudomonadota</taxon>
        <taxon>Gammaproteobacteria</taxon>
        <taxon>Alteromonadales</taxon>
        <taxon>Ferrimonadaceae</taxon>
        <taxon>Ferrimonas</taxon>
    </lineage>
</organism>
<evidence type="ECO:0000256" key="11">
    <source>
        <dbReference type="ARBA" id="ARBA00061434"/>
    </source>
</evidence>
<dbReference type="InterPro" id="IPR017938">
    <property type="entry name" value="Riboflavin_synthase-like_b-brl"/>
</dbReference>
<dbReference type="STRING" id="550540.Fbal_2709"/>
<evidence type="ECO:0000256" key="10">
    <source>
        <dbReference type="ARBA" id="ARBA00034078"/>
    </source>
</evidence>
<dbReference type="InterPro" id="IPR001041">
    <property type="entry name" value="2Fe-2S_ferredoxin-type"/>
</dbReference>
<name>E1SQY6_FERBD</name>
<dbReference type="Pfam" id="PF00970">
    <property type="entry name" value="FAD_binding_6"/>
    <property type="match status" value="1"/>
</dbReference>
<dbReference type="SUPFAM" id="SSF52343">
    <property type="entry name" value="Ferredoxin reductase-like, C-terminal NADP-linked domain"/>
    <property type="match status" value="1"/>
</dbReference>
<comment type="cofactor">
    <cofactor evidence="1">
        <name>FAD</name>
        <dbReference type="ChEBI" id="CHEBI:57692"/>
    </cofactor>
</comment>
<dbReference type="GO" id="GO:0016491">
    <property type="term" value="F:oxidoreductase activity"/>
    <property type="evidence" value="ECO:0007669"/>
    <property type="project" value="UniProtKB-KW"/>
</dbReference>
<evidence type="ECO:0000256" key="9">
    <source>
        <dbReference type="ARBA" id="ARBA00023075"/>
    </source>
</evidence>
<comment type="similarity">
    <text evidence="11">In the N-terminal section; belongs to the FAD-binding oxidoreductase type 6 family.</text>
</comment>
<keyword evidence="9" id="KW-0830">Ubiquinone</keyword>
<dbReference type="Pfam" id="PF00111">
    <property type="entry name" value="Fer2"/>
    <property type="match status" value="1"/>
</dbReference>